<dbReference type="GO" id="GO:0004497">
    <property type="term" value="F:monooxygenase activity"/>
    <property type="evidence" value="ECO:0007669"/>
    <property type="project" value="UniProtKB-KW"/>
</dbReference>
<reference evidence="8 9" key="1">
    <citation type="submission" date="2017-02" db="EMBL/GenBank/DDBJ databases">
        <authorList>
            <person name="Peterson S.W."/>
        </authorList>
    </citation>
    <scope>NUCLEOTIDE SEQUENCE [LARGE SCALE GENOMIC DNA]</scope>
    <source>
        <strain evidence="8 9">DSM 45154</strain>
    </source>
</reference>
<dbReference type="GO" id="GO:0071949">
    <property type="term" value="F:FAD binding"/>
    <property type="evidence" value="ECO:0007669"/>
    <property type="project" value="InterPro"/>
</dbReference>
<evidence type="ECO:0000256" key="5">
    <source>
        <dbReference type="ARBA" id="ARBA00023033"/>
    </source>
</evidence>
<dbReference type="SUPFAM" id="SSF54373">
    <property type="entry name" value="FAD-linked reductases, C-terminal domain"/>
    <property type="match status" value="1"/>
</dbReference>
<gene>
    <name evidence="8" type="ORF">SAMN02745673_03625</name>
</gene>
<dbReference type="EMBL" id="FUWS01000010">
    <property type="protein sequence ID" value="SKA28914.1"/>
    <property type="molecule type" value="Genomic_DNA"/>
</dbReference>
<dbReference type="SUPFAM" id="SSF51905">
    <property type="entry name" value="FAD/NAD(P)-binding domain"/>
    <property type="match status" value="1"/>
</dbReference>
<protein>
    <submittedName>
        <fullName evidence="8">Salicylate hydroxylase</fullName>
    </submittedName>
</protein>
<keyword evidence="6" id="KW-0812">Transmembrane</keyword>
<dbReference type="Pfam" id="PF01494">
    <property type="entry name" value="FAD_binding_3"/>
    <property type="match status" value="1"/>
</dbReference>
<dbReference type="InterPro" id="IPR002938">
    <property type="entry name" value="FAD-bd"/>
</dbReference>
<dbReference type="Proteomes" id="UP000190637">
    <property type="component" value="Unassembled WGS sequence"/>
</dbReference>
<dbReference type="InterPro" id="IPR050493">
    <property type="entry name" value="FAD-dep_Monooxygenase_BioMet"/>
</dbReference>
<evidence type="ECO:0000256" key="2">
    <source>
        <dbReference type="ARBA" id="ARBA00022630"/>
    </source>
</evidence>
<keyword evidence="3" id="KW-0274">FAD</keyword>
<comment type="cofactor">
    <cofactor evidence="1">
        <name>FAD</name>
        <dbReference type="ChEBI" id="CHEBI:57692"/>
    </cofactor>
</comment>
<accession>A0A1T4SKT9</accession>
<dbReference type="PRINTS" id="PR00420">
    <property type="entry name" value="RNGMNOXGNASE"/>
</dbReference>
<keyword evidence="9" id="KW-1185">Reference proteome</keyword>
<evidence type="ECO:0000256" key="1">
    <source>
        <dbReference type="ARBA" id="ARBA00001974"/>
    </source>
</evidence>
<keyword evidence="2" id="KW-0285">Flavoprotein</keyword>
<dbReference type="PANTHER" id="PTHR13789:SF318">
    <property type="entry name" value="GERANYLGERANYL DIPHOSPHATE REDUCTASE"/>
    <property type="match status" value="1"/>
</dbReference>
<evidence type="ECO:0000313" key="8">
    <source>
        <dbReference type="EMBL" id="SKA28914.1"/>
    </source>
</evidence>
<keyword evidence="6" id="KW-1133">Transmembrane helix</keyword>
<keyword evidence="4" id="KW-0560">Oxidoreductase</keyword>
<evidence type="ECO:0000256" key="6">
    <source>
        <dbReference type="SAM" id="Phobius"/>
    </source>
</evidence>
<dbReference type="STRING" id="1122192.SAMN02745673_03625"/>
<proteinExistence type="predicted"/>
<dbReference type="AlphaFoldDB" id="A0A1T4SKT9"/>
<evidence type="ECO:0000313" key="9">
    <source>
        <dbReference type="Proteomes" id="UP000190637"/>
    </source>
</evidence>
<dbReference type="InterPro" id="IPR036188">
    <property type="entry name" value="FAD/NAD-bd_sf"/>
</dbReference>
<evidence type="ECO:0000259" key="7">
    <source>
        <dbReference type="Pfam" id="PF01494"/>
    </source>
</evidence>
<feature type="domain" description="FAD-binding" evidence="7">
    <location>
        <begin position="21"/>
        <end position="360"/>
    </location>
</feature>
<organism evidence="8 9">
    <name type="scientific">Marinactinospora thermotolerans DSM 45154</name>
    <dbReference type="NCBI Taxonomy" id="1122192"/>
    <lineage>
        <taxon>Bacteria</taxon>
        <taxon>Bacillati</taxon>
        <taxon>Actinomycetota</taxon>
        <taxon>Actinomycetes</taxon>
        <taxon>Streptosporangiales</taxon>
        <taxon>Nocardiopsidaceae</taxon>
        <taxon>Marinactinospora</taxon>
    </lineage>
</organism>
<evidence type="ECO:0000256" key="4">
    <source>
        <dbReference type="ARBA" id="ARBA00023002"/>
    </source>
</evidence>
<feature type="transmembrane region" description="Helical" evidence="6">
    <location>
        <begin position="21"/>
        <end position="40"/>
    </location>
</feature>
<dbReference type="Gene3D" id="3.50.50.60">
    <property type="entry name" value="FAD/NAD(P)-binding domain"/>
    <property type="match status" value="1"/>
</dbReference>
<dbReference type="PANTHER" id="PTHR13789">
    <property type="entry name" value="MONOOXYGENASE"/>
    <property type="match status" value="1"/>
</dbReference>
<name>A0A1T4SKT9_9ACTN</name>
<keyword evidence="6" id="KW-0472">Membrane</keyword>
<sequence>MRRPLAWVCTALQGRHRGDNVRIVIVGGGIGGLTLAGALARGGVRAEVLEQSHTSRSPGAGVRLSPNASRPLLRLGLGERLAAVSVRPERRDLLCWDSGERIGSTPMGEFYERRYAAPYYTLLRSDLHAAVRSLVPREQAHPGRYVTDLLESSDGIALRCSDGHEVYADVVVGADGLHSAVRGAVRPERQHFAGISVHRGLVPVERSPFATGERRVRVWLGPDRHFTCYPVDAGRLISFTAMTPAPRTRPGSWGTRDRIADLLRAFEGWDPRVRALVSASDWIGVWPLQEYTTLASWWRGRIALLGDAAHPMPPFLAQGTNLAVEDAIVLAACLRGADVTTVQDALARYSALREERVRRVREGCWELLRLLYRDDGESPILRAAAAASAGAEIADPDWLYGHDVDRVTAGLP</sequence>
<evidence type="ECO:0000256" key="3">
    <source>
        <dbReference type="ARBA" id="ARBA00022827"/>
    </source>
</evidence>
<keyword evidence="5" id="KW-0503">Monooxygenase</keyword>